<dbReference type="Proteomes" id="UP000056252">
    <property type="component" value="Chromosome"/>
</dbReference>
<dbReference type="Gene3D" id="1.10.287.130">
    <property type="match status" value="1"/>
</dbReference>
<dbReference type="PANTHER" id="PTHR45453:SF1">
    <property type="entry name" value="PHOSPHATE REGULON SENSOR PROTEIN PHOR"/>
    <property type="match status" value="1"/>
</dbReference>
<dbReference type="InterPro" id="IPR003661">
    <property type="entry name" value="HisK_dim/P_dom"/>
</dbReference>
<protein>
    <recommendedName>
        <fullName evidence="2">histidine kinase</fullName>
        <ecNumber evidence="2">2.7.13.3</ecNumber>
    </recommendedName>
</protein>
<evidence type="ECO:0000256" key="2">
    <source>
        <dbReference type="ARBA" id="ARBA00012438"/>
    </source>
</evidence>
<dbReference type="InterPro" id="IPR036097">
    <property type="entry name" value="HisK_dim/P_sf"/>
</dbReference>
<keyword evidence="8" id="KW-1133">Transmembrane helix</keyword>
<evidence type="ECO:0000256" key="8">
    <source>
        <dbReference type="SAM" id="Phobius"/>
    </source>
</evidence>
<keyword evidence="8" id="KW-0812">Transmembrane</keyword>
<evidence type="ECO:0000313" key="10">
    <source>
        <dbReference type="EMBL" id="ALO48076.1"/>
    </source>
</evidence>
<dbReference type="GO" id="GO:0000155">
    <property type="term" value="F:phosphorelay sensor kinase activity"/>
    <property type="evidence" value="ECO:0007669"/>
    <property type="project" value="InterPro"/>
</dbReference>
<keyword evidence="6" id="KW-0902">Two-component regulatory system</keyword>
<dbReference type="InterPro" id="IPR036890">
    <property type="entry name" value="HATPase_C_sf"/>
</dbReference>
<dbReference type="Gene3D" id="3.30.565.10">
    <property type="entry name" value="Histidine kinase-like ATPase, C-terminal domain"/>
    <property type="match status" value="1"/>
</dbReference>
<feature type="domain" description="Histidine kinase" evidence="9">
    <location>
        <begin position="289"/>
        <end position="510"/>
    </location>
</feature>
<keyword evidence="5 10" id="KW-0418">Kinase</keyword>
<dbReference type="InterPro" id="IPR003594">
    <property type="entry name" value="HATPase_dom"/>
</dbReference>
<dbReference type="EMBL" id="CP013195">
    <property type="protein sequence ID" value="ALO48076.1"/>
    <property type="molecule type" value="Genomic_DNA"/>
</dbReference>
<dbReference type="SUPFAM" id="SSF47384">
    <property type="entry name" value="Homodimeric domain of signal transducing histidine kinase"/>
    <property type="match status" value="1"/>
</dbReference>
<evidence type="ECO:0000313" key="11">
    <source>
        <dbReference type="Proteomes" id="UP000056252"/>
    </source>
</evidence>
<evidence type="ECO:0000256" key="7">
    <source>
        <dbReference type="SAM" id="MobiDB-lite"/>
    </source>
</evidence>
<dbReference type="CDD" id="cd00075">
    <property type="entry name" value="HATPase"/>
    <property type="match status" value="1"/>
</dbReference>
<dbReference type="GO" id="GO:0016036">
    <property type="term" value="P:cellular response to phosphate starvation"/>
    <property type="evidence" value="ECO:0007669"/>
    <property type="project" value="TreeGrafter"/>
</dbReference>
<dbReference type="STRING" id="76123.AS203_02345"/>
<feature type="transmembrane region" description="Helical" evidence="8">
    <location>
        <begin position="6"/>
        <end position="25"/>
    </location>
</feature>
<dbReference type="EC" id="2.7.13.3" evidence="2"/>
<dbReference type="SMART" id="SM00388">
    <property type="entry name" value="HisKA"/>
    <property type="match status" value="1"/>
</dbReference>
<feature type="transmembrane region" description="Helical" evidence="8">
    <location>
        <begin position="251"/>
        <end position="274"/>
    </location>
</feature>
<dbReference type="GO" id="GO:0004721">
    <property type="term" value="F:phosphoprotein phosphatase activity"/>
    <property type="evidence" value="ECO:0007669"/>
    <property type="project" value="TreeGrafter"/>
</dbReference>
<keyword evidence="8" id="KW-0472">Membrane</keyword>
<dbReference type="OrthoDB" id="1933776at2"/>
<dbReference type="AlphaFoldDB" id="A0A0S2KIG3"/>
<evidence type="ECO:0000256" key="1">
    <source>
        <dbReference type="ARBA" id="ARBA00000085"/>
    </source>
</evidence>
<dbReference type="PROSITE" id="PS50109">
    <property type="entry name" value="HIS_KIN"/>
    <property type="match status" value="1"/>
</dbReference>
<evidence type="ECO:0000256" key="6">
    <source>
        <dbReference type="ARBA" id="ARBA00023012"/>
    </source>
</evidence>
<dbReference type="GO" id="GO:0005886">
    <property type="term" value="C:plasma membrane"/>
    <property type="evidence" value="ECO:0007669"/>
    <property type="project" value="TreeGrafter"/>
</dbReference>
<reference evidence="11" key="1">
    <citation type="submission" date="2015-11" db="EMBL/GenBank/DDBJ databases">
        <authorList>
            <person name="Holder M.E."/>
            <person name="Ajami N.J."/>
            <person name="Petrosino J.F."/>
        </authorList>
    </citation>
    <scope>NUCLEOTIDE SEQUENCE [LARGE SCALE GENOMIC DNA]</scope>
    <source>
        <strain evidence="11">F0113</strain>
    </source>
</reference>
<dbReference type="InterPro" id="IPR005467">
    <property type="entry name" value="His_kinase_dom"/>
</dbReference>
<dbReference type="eggNOG" id="COG2205">
    <property type="taxonomic scope" value="Bacteria"/>
</dbReference>
<dbReference type="PRINTS" id="PR00344">
    <property type="entry name" value="BCTRLSENSOR"/>
</dbReference>
<proteinExistence type="predicted"/>
<keyword evidence="4" id="KW-0808">Transferase</keyword>
<feature type="region of interest" description="Disordered" evidence="7">
    <location>
        <begin position="73"/>
        <end position="97"/>
    </location>
</feature>
<accession>A0A0S2KIG3</accession>
<keyword evidence="11" id="KW-1185">Reference proteome</keyword>
<feature type="compositionally biased region" description="Basic and acidic residues" evidence="7">
    <location>
        <begin position="73"/>
        <end position="84"/>
    </location>
</feature>
<dbReference type="InterPro" id="IPR004358">
    <property type="entry name" value="Sig_transdc_His_kin-like_C"/>
</dbReference>
<dbReference type="KEGG" id="peo:AS203_02345"/>
<organism evidence="10 11">
    <name type="scientific">Hoylesella enoeca</name>
    <dbReference type="NCBI Taxonomy" id="76123"/>
    <lineage>
        <taxon>Bacteria</taxon>
        <taxon>Pseudomonadati</taxon>
        <taxon>Bacteroidota</taxon>
        <taxon>Bacteroidia</taxon>
        <taxon>Bacteroidales</taxon>
        <taxon>Prevotellaceae</taxon>
        <taxon>Hoylesella</taxon>
    </lineage>
</organism>
<evidence type="ECO:0000256" key="5">
    <source>
        <dbReference type="ARBA" id="ARBA00022777"/>
    </source>
</evidence>
<comment type="catalytic activity">
    <reaction evidence="1">
        <text>ATP + protein L-histidine = ADP + protein N-phospho-L-histidine.</text>
        <dbReference type="EC" id="2.7.13.3"/>
    </reaction>
</comment>
<evidence type="ECO:0000256" key="4">
    <source>
        <dbReference type="ARBA" id="ARBA00022679"/>
    </source>
</evidence>
<dbReference type="FunFam" id="3.30.565.10:FF:000006">
    <property type="entry name" value="Sensor histidine kinase WalK"/>
    <property type="match status" value="1"/>
</dbReference>
<evidence type="ECO:0000259" key="9">
    <source>
        <dbReference type="PROSITE" id="PS50109"/>
    </source>
</evidence>
<sequence length="511" mass="59465">MKKKTIWTIAIIMGLSFLALLYLQLKYIEEMAEMKKEQFDESVHRALYQASRNLELNETLHYLDKYVSEETRRTSKKDSLEKSSRHTHRHASKKRETDYSEFKLKTITTKLSQRPKGLILNNDRKSLDETSKSMQELVKSGYNYQKSLLDEVVNGILYAASDKSLRDRVNFKLLDLNLKTALSSNGIRIPYHFTVSTQDGREIYRCPDYTDDGIEYSYSQQLFRNEPASKTGIVRIHFPDMNSYIFSSIRFMIPSVIFTLVLLVTFIFTIVVIFRQKRYTEIKNDFINNMTHELKTPIASISLAAQMLNDPGVTKSETMMAHLGKVINDETKRLRFLVEKVLQMSMFDRRKAVFRKKELDLNEMVENIANSFTLRVEHTGGKIYTDIEAVDSKIYVDEMHFQNAIFNLMDNAVKYSNPDRSLDIYMKTWNDDNSLYLSIRDTGIGIKKDNLKKIFEKFYRVHTGNRHDAKGFGLGLAYVKKVVDLHRGEIHVDSEWGKGTTFTIKLPIIKD</sequence>
<dbReference type="RefSeq" id="WP_025065757.1">
    <property type="nucleotide sequence ID" value="NZ_CAUPOR010000007.1"/>
</dbReference>
<dbReference type="Pfam" id="PF00512">
    <property type="entry name" value="HisKA"/>
    <property type="match status" value="1"/>
</dbReference>
<dbReference type="InterPro" id="IPR050351">
    <property type="entry name" value="BphY/WalK/GraS-like"/>
</dbReference>
<gene>
    <name evidence="10" type="ORF">AS203_02345</name>
</gene>
<dbReference type="PANTHER" id="PTHR45453">
    <property type="entry name" value="PHOSPHATE REGULON SENSOR PROTEIN PHOR"/>
    <property type="match status" value="1"/>
</dbReference>
<dbReference type="Pfam" id="PF02518">
    <property type="entry name" value="HATPase_c"/>
    <property type="match status" value="1"/>
</dbReference>
<dbReference type="SUPFAM" id="SSF55874">
    <property type="entry name" value="ATPase domain of HSP90 chaperone/DNA topoisomerase II/histidine kinase"/>
    <property type="match status" value="1"/>
</dbReference>
<name>A0A0S2KIG3_9BACT</name>
<evidence type="ECO:0000256" key="3">
    <source>
        <dbReference type="ARBA" id="ARBA00022553"/>
    </source>
</evidence>
<dbReference type="SMART" id="SM00387">
    <property type="entry name" value="HATPase_c"/>
    <property type="match status" value="1"/>
</dbReference>
<dbReference type="CDD" id="cd00082">
    <property type="entry name" value="HisKA"/>
    <property type="match status" value="1"/>
</dbReference>
<keyword evidence="3" id="KW-0597">Phosphoprotein</keyword>